<evidence type="ECO:0000313" key="3">
    <source>
        <dbReference type="EMBL" id="KAL0485401.1"/>
    </source>
</evidence>
<dbReference type="InterPro" id="IPR001789">
    <property type="entry name" value="Sig_transdc_resp-reg_receiver"/>
</dbReference>
<dbReference type="InterPro" id="IPR011006">
    <property type="entry name" value="CheY-like_superfamily"/>
</dbReference>
<dbReference type="GO" id="GO:0000160">
    <property type="term" value="P:phosphorelay signal transduction system"/>
    <property type="evidence" value="ECO:0007669"/>
    <property type="project" value="InterPro"/>
</dbReference>
<evidence type="ECO:0000313" key="4">
    <source>
        <dbReference type="Proteomes" id="UP001431209"/>
    </source>
</evidence>
<proteinExistence type="predicted"/>
<gene>
    <name evidence="3" type="ORF">AKO1_002953</name>
</gene>
<evidence type="ECO:0000256" key="1">
    <source>
        <dbReference type="PROSITE-ProRule" id="PRU00169"/>
    </source>
</evidence>
<accession>A0AAW2Z8C9</accession>
<keyword evidence="4" id="KW-1185">Reference proteome</keyword>
<dbReference type="Proteomes" id="UP001431209">
    <property type="component" value="Unassembled WGS sequence"/>
</dbReference>
<sequence length="150" mass="17139">MTFQHVPNIQRRRTSIVELDDQQEVILVDCFSITQDVLAKLLTNRGYKVSCFASGKGLIDHVQERKFELQIRPKLPVVIVEAWLGELSGFDAARVLKEIIPGLKIIMLTCQHSLEEKVESRIVDKIIMKPVLSEVVDRAIKYVQSINKQL</sequence>
<comment type="caution">
    <text evidence="1">Lacks conserved residue(s) required for the propagation of feature annotation.</text>
</comment>
<dbReference type="CDD" id="cd00156">
    <property type="entry name" value="REC"/>
    <property type="match status" value="1"/>
</dbReference>
<dbReference type="AlphaFoldDB" id="A0AAW2Z8C9"/>
<dbReference type="EMBL" id="JAOPGA020001135">
    <property type="protein sequence ID" value="KAL0485401.1"/>
    <property type="molecule type" value="Genomic_DNA"/>
</dbReference>
<protein>
    <recommendedName>
        <fullName evidence="2">Response regulatory domain-containing protein</fullName>
    </recommendedName>
</protein>
<comment type="caution">
    <text evidence="3">The sequence shown here is derived from an EMBL/GenBank/DDBJ whole genome shotgun (WGS) entry which is preliminary data.</text>
</comment>
<reference evidence="3 4" key="1">
    <citation type="submission" date="2024-03" db="EMBL/GenBank/DDBJ databases">
        <title>The Acrasis kona genome and developmental transcriptomes reveal deep origins of eukaryotic multicellular pathways.</title>
        <authorList>
            <person name="Sheikh S."/>
            <person name="Fu C.-J."/>
            <person name="Brown M.W."/>
            <person name="Baldauf S.L."/>
        </authorList>
    </citation>
    <scope>NUCLEOTIDE SEQUENCE [LARGE SCALE GENOMIC DNA]</scope>
    <source>
        <strain evidence="3 4">ATCC MYA-3509</strain>
    </source>
</reference>
<dbReference type="Pfam" id="PF00072">
    <property type="entry name" value="Response_reg"/>
    <property type="match status" value="1"/>
</dbReference>
<feature type="domain" description="Response regulatory" evidence="2">
    <location>
        <begin position="24"/>
        <end position="144"/>
    </location>
</feature>
<dbReference type="PROSITE" id="PS50110">
    <property type="entry name" value="RESPONSE_REGULATORY"/>
    <property type="match status" value="1"/>
</dbReference>
<dbReference type="Gene3D" id="3.40.50.2300">
    <property type="match status" value="1"/>
</dbReference>
<evidence type="ECO:0000259" key="2">
    <source>
        <dbReference type="PROSITE" id="PS50110"/>
    </source>
</evidence>
<organism evidence="3 4">
    <name type="scientific">Acrasis kona</name>
    <dbReference type="NCBI Taxonomy" id="1008807"/>
    <lineage>
        <taxon>Eukaryota</taxon>
        <taxon>Discoba</taxon>
        <taxon>Heterolobosea</taxon>
        <taxon>Tetramitia</taxon>
        <taxon>Eutetramitia</taxon>
        <taxon>Acrasidae</taxon>
        <taxon>Acrasis</taxon>
    </lineage>
</organism>
<dbReference type="SUPFAM" id="SSF52172">
    <property type="entry name" value="CheY-like"/>
    <property type="match status" value="1"/>
</dbReference>
<name>A0AAW2Z8C9_9EUKA</name>